<accession>A0A8E2AIF3</accession>
<dbReference type="EMBL" id="KV722611">
    <property type="protein sequence ID" value="OCH85056.1"/>
    <property type="molecule type" value="Genomic_DNA"/>
</dbReference>
<evidence type="ECO:0000313" key="2">
    <source>
        <dbReference type="EMBL" id="OCH85056.1"/>
    </source>
</evidence>
<feature type="region of interest" description="Disordered" evidence="1">
    <location>
        <begin position="55"/>
        <end position="75"/>
    </location>
</feature>
<evidence type="ECO:0000313" key="3">
    <source>
        <dbReference type="Proteomes" id="UP000250043"/>
    </source>
</evidence>
<proteinExistence type="predicted"/>
<sequence length="141" mass="15049">MRGSFRSRHRPLFSTPCVASYSAARCSAQSALPWCCGIIHTRWSSTLFRMARSSPRGSADVEQGTSSPGYIPLSSAEQWPRTSTCREGSASVLRLAVLAREPCSADTGCPAIGPNGRPHYSYCTRTTLGDGPCPRAPVAVA</sequence>
<protein>
    <submittedName>
        <fullName evidence="2">Uncharacterized protein</fullName>
    </submittedName>
</protein>
<evidence type="ECO:0000256" key="1">
    <source>
        <dbReference type="SAM" id="MobiDB-lite"/>
    </source>
</evidence>
<name>A0A8E2AIF3_9APHY</name>
<keyword evidence="3" id="KW-1185">Reference proteome</keyword>
<dbReference type="Proteomes" id="UP000250043">
    <property type="component" value="Unassembled WGS sequence"/>
</dbReference>
<reference evidence="2 3" key="1">
    <citation type="submission" date="2016-07" db="EMBL/GenBank/DDBJ databases">
        <title>Draft genome of the white-rot fungus Obba rivulosa 3A-2.</title>
        <authorList>
            <consortium name="DOE Joint Genome Institute"/>
            <person name="Miettinen O."/>
            <person name="Riley R."/>
            <person name="Acob R."/>
            <person name="Barry K."/>
            <person name="Cullen D."/>
            <person name="De Vries R."/>
            <person name="Hainaut M."/>
            <person name="Hatakka A."/>
            <person name="Henrissat B."/>
            <person name="Hilden K."/>
            <person name="Kuo R."/>
            <person name="Labutti K."/>
            <person name="Lipzen A."/>
            <person name="Makela M.R."/>
            <person name="Sandor L."/>
            <person name="Spatafora J.W."/>
            <person name="Grigoriev I.V."/>
            <person name="Hibbett D.S."/>
        </authorList>
    </citation>
    <scope>NUCLEOTIDE SEQUENCE [LARGE SCALE GENOMIC DNA]</scope>
    <source>
        <strain evidence="2 3">3A-2</strain>
    </source>
</reference>
<gene>
    <name evidence="2" type="ORF">OBBRIDRAFT_342578</name>
</gene>
<organism evidence="2 3">
    <name type="scientific">Obba rivulosa</name>
    <dbReference type="NCBI Taxonomy" id="1052685"/>
    <lineage>
        <taxon>Eukaryota</taxon>
        <taxon>Fungi</taxon>
        <taxon>Dikarya</taxon>
        <taxon>Basidiomycota</taxon>
        <taxon>Agaricomycotina</taxon>
        <taxon>Agaricomycetes</taxon>
        <taxon>Polyporales</taxon>
        <taxon>Gelatoporiaceae</taxon>
        <taxon>Obba</taxon>
    </lineage>
</organism>
<dbReference type="AlphaFoldDB" id="A0A8E2AIF3"/>